<name>A0A9P6XT63_9FUNG</name>
<feature type="compositionally biased region" description="Low complexity" evidence="1">
    <location>
        <begin position="61"/>
        <end position="75"/>
    </location>
</feature>
<keyword evidence="3" id="KW-1185">Reference proteome</keyword>
<dbReference type="Proteomes" id="UP000740926">
    <property type="component" value="Unassembled WGS sequence"/>
</dbReference>
<feature type="region of interest" description="Disordered" evidence="1">
    <location>
        <begin position="60"/>
        <end position="81"/>
    </location>
</feature>
<gene>
    <name evidence="2" type="ORF">G6F50_016467</name>
</gene>
<feature type="region of interest" description="Disordered" evidence="1">
    <location>
        <begin position="1"/>
        <end position="22"/>
    </location>
</feature>
<protein>
    <submittedName>
        <fullName evidence="2">Uncharacterized protein</fullName>
    </submittedName>
</protein>
<comment type="caution">
    <text evidence="2">The sequence shown here is derived from an EMBL/GenBank/DDBJ whole genome shotgun (WGS) entry which is preliminary data.</text>
</comment>
<proteinExistence type="predicted"/>
<sequence>MGRRRRGRPRLALPDGQPRATHRGLAAGRHVAGGCWPDHADAGAQPFRGTADGRHRRVRAAGHPGHYPAGAGYAGDRQDADRHGFRAGRHLAVPGAVAPGAAAHALHRAADRTDPGRRDPRGHYLCGVPVRPAAIAARLDDRRFLGCAAWPL</sequence>
<accession>A0A9P6XT63</accession>
<evidence type="ECO:0000313" key="3">
    <source>
        <dbReference type="Proteomes" id="UP000740926"/>
    </source>
</evidence>
<reference evidence="2 3" key="1">
    <citation type="journal article" date="2020" name="Microb. Genom.">
        <title>Genetic diversity of clinical and environmental Mucorales isolates obtained from an investigation of mucormycosis cases among solid organ transplant recipients.</title>
        <authorList>
            <person name="Nguyen M.H."/>
            <person name="Kaul D."/>
            <person name="Muto C."/>
            <person name="Cheng S.J."/>
            <person name="Richter R.A."/>
            <person name="Bruno V.M."/>
            <person name="Liu G."/>
            <person name="Beyhan S."/>
            <person name="Sundermann A.J."/>
            <person name="Mounaud S."/>
            <person name="Pasculle A.W."/>
            <person name="Nierman W.C."/>
            <person name="Driscoll E."/>
            <person name="Cumbie R."/>
            <person name="Clancy C.J."/>
            <person name="Dupont C.L."/>
        </authorList>
    </citation>
    <scope>NUCLEOTIDE SEQUENCE [LARGE SCALE GENOMIC DNA]</scope>
    <source>
        <strain evidence="2 3">GL24</strain>
    </source>
</reference>
<evidence type="ECO:0000256" key="1">
    <source>
        <dbReference type="SAM" id="MobiDB-lite"/>
    </source>
</evidence>
<dbReference type="AlphaFoldDB" id="A0A9P6XT63"/>
<organism evidence="2 3">
    <name type="scientific">Rhizopus delemar</name>
    <dbReference type="NCBI Taxonomy" id="936053"/>
    <lineage>
        <taxon>Eukaryota</taxon>
        <taxon>Fungi</taxon>
        <taxon>Fungi incertae sedis</taxon>
        <taxon>Mucoromycota</taxon>
        <taxon>Mucoromycotina</taxon>
        <taxon>Mucoromycetes</taxon>
        <taxon>Mucorales</taxon>
        <taxon>Mucorineae</taxon>
        <taxon>Rhizopodaceae</taxon>
        <taxon>Rhizopus</taxon>
    </lineage>
</organism>
<evidence type="ECO:0000313" key="2">
    <source>
        <dbReference type="EMBL" id="KAG1531876.1"/>
    </source>
</evidence>
<dbReference type="EMBL" id="JAANIU010010405">
    <property type="protein sequence ID" value="KAG1531876.1"/>
    <property type="molecule type" value="Genomic_DNA"/>
</dbReference>